<dbReference type="EnsemblPlants" id="novel_model_6360_5bd9a17a">
    <property type="protein sequence ID" value="cds.novel_model_6360_5bd9a17a"/>
    <property type="gene ID" value="novel_gene_3318_5bd9a17a"/>
</dbReference>
<evidence type="ECO:0000313" key="2">
    <source>
        <dbReference type="EnsemblPlants" id="cds.novel_model_6360_5bd9a17a"/>
    </source>
</evidence>
<evidence type="ECO:0000256" key="1">
    <source>
        <dbReference type="SAM" id="Phobius"/>
    </source>
</evidence>
<accession>A0A803R8I4</accession>
<reference evidence="2" key="2">
    <citation type="submission" date="2021-03" db="UniProtKB">
        <authorList>
            <consortium name="EnsemblPlants"/>
        </authorList>
    </citation>
    <scope>IDENTIFICATION</scope>
</reference>
<reference evidence="2" key="1">
    <citation type="submission" date="2018-11" db="EMBL/GenBank/DDBJ databases">
        <authorList>
            <person name="Grassa J C."/>
        </authorList>
    </citation>
    <scope>NUCLEOTIDE SEQUENCE [LARGE SCALE GENOMIC DNA]</scope>
</reference>
<keyword evidence="1" id="KW-0812">Transmembrane</keyword>
<organism evidence="2 3">
    <name type="scientific">Cannabis sativa</name>
    <name type="common">Hemp</name>
    <name type="synonym">Marijuana</name>
    <dbReference type="NCBI Taxonomy" id="3483"/>
    <lineage>
        <taxon>Eukaryota</taxon>
        <taxon>Viridiplantae</taxon>
        <taxon>Streptophyta</taxon>
        <taxon>Embryophyta</taxon>
        <taxon>Tracheophyta</taxon>
        <taxon>Spermatophyta</taxon>
        <taxon>Magnoliopsida</taxon>
        <taxon>eudicotyledons</taxon>
        <taxon>Gunneridae</taxon>
        <taxon>Pentapetalae</taxon>
        <taxon>rosids</taxon>
        <taxon>fabids</taxon>
        <taxon>Rosales</taxon>
        <taxon>Cannabaceae</taxon>
        <taxon>Cannabis</taxon>
    </lineage>
</organism>
<keyword evidence="1" id="KW-1133">Transmembrane helix</keyword>
<dbReference type="AlphaFoldDB" id="A0A803R8I4"/>
<evidence type="ECO:0000313" key="3">
    <source>
        <dbReference type="Proteomes" id="UP000596661"/>
    </source>
</evidence>
<sequence>MGSMDCFSFYFLFFFPLICWHMHIMFVLIMMGISMISHQGDLKWESPYLPISWILIVYFHNY</sequence>
<protein>
    <submittedName>
        <fullName evidence="2">Uncharacterized protein</fullName>
    </submittedName>
</protein>
<feature type="transmembrane region" description="Helical" evidence="1">
    <location>
        <begin position="12"/>
        <end position="33"/>
    </location>
</feature>
<name>A0A803R8I4_CANSA</name>
<dbReference type="Gramene" id="novel_model_6360_5bd9a17a">
    <property type="protein sequence ID" value="cds.novel_model_6360_5bd9a17a"/>
    <property type="gene ID" value="novel_gene_3318_5bd9a17a"/>
</dbReference>
<dbReference type="EMBL" id="UZAU01000655">
    <property type="status" value="NOT_ANNOTATED_CDS"/>
    <property type="molecule type" value="Genomic_DNA"/>
</dbReference>
<keyword evidence="3" id="KW-1185">Reference proteome</keyword>
<proteinExistence type="predicted"/>
<keyword evidence="1" id="KW-0472">Membrane</keyword>
<dbReference type="Proteomes" id="UP000596661">
    <property type="component" value="Chromosome 7"/>
</dbReference>